<proteinExistence type="predicted"/>
<dbReference type="OrthoDB" id="6315394at2"/>
<dbReference type="AlphaFoldDB" id="A0A418PPH2"/>
<gene>
    <name evidence="2" type="ORF">D0X99_14270</name>
</gene>
<comment type="caution">
    <text evidence="2">The sequence shown here is derived from an EMBL/GenBank/DDBJ whole genome shotgun (WGS) entry which is preliminary data.</text>
</comment>
<accession>A0A418PPH2</accession>
<organism evidence="2 3">
    <name type="scientific">Algoriphagus lacus</name>
    <dbReference type="NCBI Taxonomy" id="2056311"/>
    <lineage>
        <taxon>Bacteria</taxon>
        <taxon>Pseudomonadati</taxon>
        <taxon>Bacteroidota</taxon>
        <taxon>Cytophagia</taxon>
        <taxon>Cytophagales</taxon>
        <taxon>Cyclobacteriaceae</taxon>
        <taxon>Algoriphagus</taxon>
    </lineage>
</organism>
<dbReference type="EMBL" id="QXML01000007">
    <property type="protein sequence ID" value="RIW13974.1"/>
    <property type="molecule type" value="Genomic_DNA"/>
</dbReference>
<evidence type="ECO:0000259" key="1">
    <source>
        <dbReference type="Pfam" id="PF14397"/>
    </source>
</evidence>
<reference evidence="2 3" key="1">
    <citation type="submission" date="2018-09" db="EMBL/GenBank/DDBJ databases">
        <authorList>
            <person name="Wang X."/>
            <person name="Du Z."/>
        </authorList>
    </citation>
    <scope>NUCLEOTIDE SEQUENCE [LARGE SCALE GENOMIC DNA]</scope>
    <source>
        <strain evidence="2 3">N3</strain>
    </source>
</reference>
<name>A0A418PPH2_9BACT</name>
<dbReference type="SUPFAM" id="SSF56059">
    <property type="entry name" value="Glutathione synthetase ATP-binding domain-like"/>
    <property type="match status" value="1"/>
</dbReference>
<dbReference type="InterPro" id="IPR039523">
    <property type="entry name" value="RimK-rel_E_lig_ATP-grasp"/>
</dbReference>
<evidence type="ECO:0000313" key="3">
    <source>
        <dbReference type="Proteomes" id="UP000283522"/>
    </source>
</evidence>
<feature type="domain" description="Alpha-L-glutamate ligase-related protein ATP-grasp" evidence="1">
    <location>
        <begin position="75"/>
        <end position="325"/>
    </location>
</feature>
<dbReference type="Proteomes" id="UP000283522">
    <property type="component" value="Unassembled WGS sequence"/>
</dbReference>
<dbReference type="Pfam" id="PF14397">
    <property type="entry name" value="ATPgrasp_ST"/>
    <property type="match status" value="1"/>
</dbReference>
<dbReference type="RefSeq" id="WP_119478517.1">
    <property type="nucleotide sequence ID" value="NZ_QXML01000007.1"/>
</dbReference>
<protein>
    <recommendedName>
        <fullName evidence="1">Alpha-L-glutamate ligase-related protein ATP-grasp domain-containing protein</fullName>
    </recommendedName>
</protein>
<evidence type="ECO:0000313" key="2">
    <source>
        <dbReference type="EMBL" id="RIW13974.1"/>
    </source>
</evidence>
<sequence>MYLNRLKNFFLREVRKFSPNNQWYSKGLPVQIDNKRKRELLARGFYPSTSLFYDFEKYGYELYLNERDYKKMYPLNKPSVSFLIDNKAYLPVLFKAKPHWLPTFYANFQYGQLLFHQGITDPNQTMAEILKKALVEFGSLIVKPTADGGGRKIIKLNSINFEEQIDQIMSRDVVIACTLQNEEFLKEISPLSLNTMRVMFFKTKNKKNKILMVGQRFGTQKSNLVDNIASGGFGFTVNLKTGKFSSPYSFTIPFRKEDFRYHPDSGMNLENFQYPDWQIRLNQIQEIVDFLDFVEYGGLDLAFTPDGIKVVEINSHPESIFFQLDQPAFLDAEFREFISSKQKHN</sequence>
<keyword evidence="3" id="KW-1185">Reference proteome</keyword>